<evidence type="ECO:0000313" key="1">
    <source>
        <dbReference type="EMBL" id="KAJ7549761.1"/>
    </source>
</evidence>
<dbReference type="Proteomes" id="UP001162992">
    <property type="component" value="Chromosome 7"/>
</dbReference>
<name>A0ACC2D639_DIPCM</name>
<comment type="caution">
    <text evidence="1">The sequence shown here is derived from an EMBL/GenBank/DDBJ whole genome shotgun (WGS) entry which is preliminary data.</text>
</comment>
<dbReference type="EMBL" id="CM055098">
    <property type="protein sequence ID" value="KAJ7549761.1"/>
    <property type="molecule type" value="Genomic_DNA"/>
</dbReference>
<organism evidence="1 2">
    <name type="scientific">Diphasiastrum complanatum</name>
    <name type="common">Issler's clubmoss</name>
    <name type="synonym">Lycopodium complanatum</name>
    <dbReference type="NCBI Taxonomy" id="34168"/>
    <lineage>
        <taxon>Eukaryota</taxon>
        <taxon>Viridiplantae</taxon>
        <taxon>Streptophyta</taxon>
        <taxon>Embryophyta</taxon>
        <taxon>Tracheophyta</taxon>
        <taxon>Lycopodiopsida</taxon>
        <taxon>Lycopodiales</taxon>
        <taxon>Lycopodiaceae</taxon>
        <taxon>Lycopodioideae</taxon>
        <taxon>Diphasiastrum</taxon>
    </lineage>
</organism>
<proteinExistence type="predicted"/>
<gene>
    <name evidence="1" type="ORF">O6H91_07G067400</name>
</gene>
<protein>
    <submittedName>
        <fullName evidence="1">Uncharacterized protein</fullName>
    </submittedName>
</protein>
<accession>A0ACC2D639</accession>
<reference evidence="2" key="1">
    <citation type="journal article" date="2024" name="Proc. Natl. Acad. Sci. U.S.A.">
        <title>Extraordinary preservation of gene collinearity over three hundred million years revealed in homosporous lycophytes.</title>
        <authorList>
            <person name="Li C."/>
            <person name="Wickell D."/>
            <person name="Kuo L.Y."/>
            <person name="Chen X."/>
            <person name="Nie B."/>
            <person name="Liao X."/>
            <person name="Peng D."/>
            <person name="Ji J."/>
            <person name="Jenkins J."/>
            <person name="Williams M."/>
            <person name="Shu S."/>
            <person name="Plott C."/>
            <person name="Barry K."/>
            <person name="Rajasekar S."/>
            <person name="Grimwood J."/>
            <person name="Han X."/>
            <person name="Sun S."/>
            <person name="Hou Z."/>
            <person name="He W."/>
            <person name="Dai G."/>
            <person name="Sun C."/>
            <person name="Schmutz J."/>
            <person name="Leebens-Mack J.H."/>
            <person name="Li F.W."/>
            <person name="Wang L."/>
        </authorList>
    </citation>
    <scope>NUCLEOTIDE SEQUENCE [LARGE SCALE GENOMIC DNA]</scope>
    <source>
        <strain evidence="2">cv. PW_Plant_1</strain>
    </source>
</reference>
<sequence>MMGNSNVREAADKLSGDADDLQGPRAAHSSHPYQQQQGGVHGQQQRLRGYPHHQQSEGGTGRLSHAGSSESMGHLSDSPGSSARSPLMFTPQIPMVPIHKEDEFSTGPFHSGVYDSQAYNDHGVEKGIATMIVWSHGGNEVFVEGSWDIWRTRQPLQKSGKDFTLLKILPSGVYQYKFIVDGQWRYAADLPLTQDEMGNVTNLLDVQDYVPENLDNIVGFEPPRSPESSYNNPFPGQDDYAKEPPMVPPHLHLTLLNAPPALDAPGALPRPQHVILNHLYVEKGKSSRSVLALGSTHRYRSKYVTVVLYKPLRK</sequence>
<evidence type="ECO:0000313" key="2">
    <source>
        <dbReference type="Proteomes" id="UP001162992"/>
    </source>
</evidence>
<keyword evidence="2" id="KW-1185">Reference proteome</keyword>